<feature type="domain" description="Glycosyltransferase 2-like" evidence="6">
    <location>
        <begin position="110"/>
        <end position="215"/>
    </location>
</feature>
<evidence type="ECO:0000256" key="1">
    <source>
        <dbReference type="ARBA" id="ARBA00004776"/>
    </source>
</evidence>
<dbReference type="InterPro" id="IPR029044">
    <property type="entry name" value="Nucleotide-diphossugar_trans"/>
</dbReference>
<dbReference type="Proteomes" id="UP000199614">
    <property type="component" value="Unassembled WGS sequence"/>
</dbReference>
<dbReference type="PANTHER" id="PTHR43179">
    <property type="entry name" value="RHAMNOSYLTRANSFERASE WBBL"/>
    <property type="match status" value="1"/>
</dbReference>
<evidence type="ECO:0000256" key="2">
    <source>
        <dbReference type="ARBA" id="ARBA00006739"/>
    </source>
</evidence>
<feature type="compositionally biased region" description="Basic and acidic residues" evidence="5">
    <location>
        <begin position="1"/>
        <end position="17"/>
    </location>
</feature>
<dbReference type="GO" id="GO:0016757">
    <property type="term" value="F:glycosyltransferase activity"/>
    <property type="evidence" value="ECO:0007669"/>
    <property type="project" value="UniProtKB-KW"/>
</dbReference>
<evidence type="ECO:0000256" key="5">
    <source>
        <dbReference type="SAM" id="MobiDB-lite"/>
    </source>
</evidence>
<dbReference type="Gene3D" id="3.90.550.10">
    <property type="entry name" value="Spore Coat Polysaccharide Biosynthesis Protein SpsA, Chain A"/>
    <property type="match status" value="1"/>
</dbReference>
<dbReference type="InterPro" id="IPR001173">
    <property type="entry name" value="Glyco_trans_2-like"/>
</dbReference>
<dbReference type="AlphaFoldDB" id="A0A1I5G0R9"/>
<evidence type="ECO:0000313" key="7">
    <source>
        <dbReference type="EMBL" id="SFO29429.1"/>
    </source>
</evidence>
<feature type="region of interest" description="Disordered" evidence="5">
    <location>
        <begin position="382"/>
        <end position="424"/>
    </location>
</feature>
<evidence type="ECO:0000259" key="6">
    <source>
        <dbReference type="Pfam" id="PF00535"/>
    </source>
</evidence>
<dbReference type="STRING" id="260086.SAMN05216207_104216"/>
<evidence type="ECO:0000256" key="4">
    <source>
        <dbReference type="ARBA" id="ARBA00022679"/>
    </source>
</evidence>
<evidence type="ECO:0000256" key="3">
    <source>
        <dbReference type="ARBA" id="ARBA00022676"/>
    </source>
</evidence>
<reference evidence="7 8" key="1">
    <citation type="submission" date="2016-10" db="EMBL/GenBank/DDBJ databases">
        <authorList>
            <person name="de Groot N.N."/>
        </authorList>
    </citation>
    <scope>NUCLEOTIDE SEQUENCE [LARGE SCALE GENOMIC DNA]</scope>
    <source>
        <strain evidence="7 8">CGMCC 4.1877</strain>
    </source>
</reference>
<protein>
    <submittedName>
        <fullName evidence="7">Glycosyl transferase family 2</fullName>
    </submittedName>
</protein>
<organism evidence="7 8">
    <name type="scientific">Pseudonocardia ammonioxydans</name>
    <dbReference type="NCBI Taxonomy" id="260086"/>
    <lineage>
        <taxon>Bacteria</taxon>
        <taxon>Bacillati</taxon>
        <taxon>Actinomycetota</taxon>
        <taxon>Actinomycetes</taxon>
        <taxon>Pseudonocardiales</taxon>
        <taxon>Pseudonocardiaceae</taxon>
        <taxon>Pseudonocardia</taxon>
    </lineage>
</organism>
<comment type="pathway">
    <text evidence="1">Cell wall biogenesis; cell wall polysaccharide biosynthesis.</text>
</comment>
<feature type="region of interest" description="Disordered" evidence="5">
    <location>
        <begin position="1"/>
        <end position="22"/>
    </location>
</feature>
<keyword evidence="8" id="KW-1185">Reference proteome</keyword>
<gene>
    <name evidence="7" type="ORF">SAMN05216207_104216</name>
</gene>
<keyword evidence="4 7" id="KW-0808">Transferase</keyword>
<dbReference type="EMBL" id="FOUY01000042">
    <property type="protein sequence ID" value="SFO29429.1"/>
    <property type="molecule type" value="Genomic_DNA"/>
</dbReference>
<dbReference type="SUPFAM" id="SSF53448">
    <property type="entry name" value="Nucleotide-diphospho-sugar transferases"/>
    <property type="match status" value="1"/>
</dbReference>
<name>A0A1I5G0R9_PSUAM</name>
<keyword evidence="3" id="KW-0328">Glycosyltransferase</keyword>
<evidence type="ECO:0000313" key="8">
    <source>
        <dbReference type="Proteomes" id="UP000199614"/>
    </source>
</evidence>
<dbReference type="PANTHER" id="PTHR43179:SF12">
    <property type="entry name" value="GALACTOFURANOSYLTRANSFERASE GLFT2"/>
    <property type="match status" value="1"/>
</dbReference>
<sequence>MPDRAVPDRPGPDRLGPDRAPGPIWVGETTHLRGPGAVSTVDPAATADLEVPARFDTARLLVTDCGVPVGQVDVPLRQGRAGADEIARVAATVVGVEPPAEPPRSDEPMTVVVATRGRAESVRRCVAAILAGDHPAVTVLVVDNDPPDDRTRAVVTGFGCDRVRYVHEPRRGASVGRNRGLAEARTGVVAFTDDDTEPDLRWASRIAGAFAADPQLTGLSGPVLAARLDTPQERAADVALAWNKGFVPRRFRLDDPPSDTPVFPFSPGLFGIGANLAVRTGPARGLGGFDEALGPGRPTRGGEDIELLVRIVLDGGTLAYLPAAYVWHHHRPSDDELRDQLSGYALGLGAFLGKVAMDPRARRLAMRRFPAAIARLREIVRRESAGRPGEGAPRSRPDPGPGPVHRRVETGAMPGGAAGRKLRGLASGPVLYVRTRQQVRAEGGACPPLTAPRARP</sequence>
<accession>A0A1I5G0R9</accession>
<comment type="similarity">
    <text evidence="2">Belongs to the glycosyltransferase 2 family.</text>
</comment>
<proteinExistence type="inferred from homology"/>
<dbReference type="Pfam" id="PF00535">
    <property type="entry name" value="Glycos_transf_2"/>
    <property type="match status" value="1"/>
</dbReference>